<organism evidence="1 2">
    <name type="scientific">Hyaloscypha variabilis (strain UAMH 11265 / GT02V1 / F)</name>
    <name type="common">Meliniomyces variabilis</name>
    <dbReference type="NCBI Taxonomy" id="1149755"/>
    <lineage>
        <taxon>Eukaryota</taxon>
        <taxon>Fungi</taxon>
        <taxon>Dikarya</taxon>
        <taxon>Ascomycota</taxon>
        <taxon>Pezizomycotina</taxon>
        <taxon>Leotiomycetes</taxon>
        <taxon>Helotiales</taxon>
        <taxon>Hyaloscyphaceae</taxon>
        <taxon>Hyaloscypha</taxon>
        <taxon>Hyaloscypha variabilis</taxon>
    </lineage>
</organism>
<reference evidence="1 2" key="1">
    <citation type="submission" date="2016-04" db="EMBL/GenBank/DDBJ databases">
        <title>A degradative enzymes factory behind the ericoid mycorrhizal symbiosis.</title>
        <authorList>
            <consortium name="DOE Joint Genome Institute"/>
            <person name="Martino E."/>
            <person name="Morin E."/>
            <person name="Grelet G."/>
            <person name="Kuo A."/>
            <person name="Kohler A."/>
            <person name="Daghino S."/>
            <person name="Barry K."/>
            <person name="Choi C."/>
            <person name="Cichocki N."/>
            <person name="Clum A."/>
            <person name="Copeland A."/>
            <person name="Hainaut M."/>
            <person name="Haridas S."/>
            <person name="Labutti K."/>
            <person name="Lindquist E."/>
            <person name="Lipzen A."/>
            <person name="Khouja H.-R."/>
            <person name="Murat C."/>
            <person name="Ohm R."/>
            <person name="Olson A."/>
            <person name="Spatafora J."/>
            <person name="Veneault-Fourrey C."/>
            <person name="Henrissat B."/>
            <person name="Grigoriev I."/>
            <person name="Martin F."/>
            <person name="Perotto S."/>
        </authorList>
    </citation>
    <scope>NUCLEOTIDE SEQUENCE [LARGE SCALE GENOMIC DNA]</scope>
    <source>
        <strain evidence="1 2">F</strain>
    </source>
</reference>
<dbReference type="Proteomes" id="UP000235786">
    <property type="component" value="Unassembled WGS sequence"/>
</dbReference>
<accession>A0A2J6S1Y0</accession>
<gene>
    <name evidence="1" type="ORF">L207DRAFT_509430</name>
</gene>
<name>A0A2J6S1Y0_HYAVF</name>
<proteinExistence type="predicted"/>
<evidence type="ECO:0000313" key="2">
    <source>
        <dbReference type="Proteomes" id="UP000235786"/>
    </source>
</evidence>
<dbReference type="EMBL" id="KZ613941">
    <property type="protein sequence ID" value="PMD44755.1"/>
    <property type="molecule type" value="Genomic_DNA"/>
</dbReference>
<evidence type="ECO:0000313" key="1">
    <source>
        <dbReference type="EMBL" id="PMD44755.1"/>
    </source>
</evidence>
<dbReference type="AlphaFoldDB" id="A0A2J6S1Y0"/>
<sequence>MQVSTSGAQFAIARLAINSAISYEVLSYTWGDDDDQQKITVRDQIQFDDVSSSSCTPTPSQI</sequence>
<keyword evidence="2" id="KW-1185">Reference proteome</keyword>
<protein>
    <submittedName>
        <fullName evidence="1">Uncharacterized protein</fullName>
    </submittedName>
</protein>